<evidence type="ECO:0000256" key="2">
    <source>
        <dbReference type="ARBA" id="ARBA00022729"/>
    </source>
</evidence>
<feature type="transmembrane region" description="Helical" evidence="7">
    <location>
        <begin position="12"/>
        <end position="31"/>
    </location>
</feature>
<dbReference type="Pfam" id="PF00024">
    <property type="entry name" value="PAN_1"/>
    <property type="match status" value="1"/>
</dbReference>
<dbReference type="InterPro" id="IPR036056">
    <property type="entry name" value="Fibrinogen-like_C"/>
</dbReference>
<evidence type="ECO:0000313" key="11">
    <source>
        <dbReference type="RefSeq" id="XP_022096033.1"/>
    </source>
</evidence>
<keyword evidence="7" id="KW-0472">Membrane</keyword>
<dbReference type="PROSITE" id="PS50948">
    <property type="entry name" value="PAN"/>
    <property type="match status" value="1"/>
</dbReference>
<evidence type="ECO:0000256" key="4">
    <source>
        <dbReference type="ARBA" id="ARBA00023157"/>
    </source>
</evidence>
<accession>A0A8B7YRX6</accession>
<dbReference type="OrthoDB" id="5989402at2759"/>
<evidence type="ECO:0000256" key="1">
    <source>
        <dbReference type="ARBA" id="ARBA00022536"/>
    </source>
</evidence>
<keyword evidence="7" id="KW-0812">Transmembrane</keyword>
<reference evidence="11" key="1">
    <citation type="submission" date="2025-08" db="UniProtKB">
        <authorList>
            <consortium name="RefSeq"/>
        </authorList>
    </citation>
    <scope>IDENTIFICATION</scope>
</reference>
<dbReference type="OMA" id="KVICLME"/>
<dbReference type="InterPro" id="IPR002181">
    <property type="entry name" value="Fibrinogen_a/b/g_C_dom"/>
</dbReference>
<dbReference type="SUPFAM" id="SSF57196">
    <property type="entry name" value="EGF/Laminin"/>
    <property type="match status" value="1"/>
</dbReference>
<keyword evidence="3" id="KW-0677">Repeat</keyword>
<keyword evidence="7" id="KW-1133">Transmembrane helix</keyword>
<evidence type="ECO:0000256" key="7">
    <source>
        <dbReference type="SAM" id="Phobius"/>
    </source>
</evidence>
<dbReference type="CDD" id="cd00054">
    <property type="entry name" value="EGF_CA"/>
    <property type="match status" value="1"/>
</dbReference>
<feature type="disulfide bond" evidence="6">
    <location>
        <begin position="157"/>
        <end position="166"/>
    </location>
</feature>
<evidence type="ECO:0000259" key="9">
    <source>
        <dbReference type="PROSITE" id="PS50948"/>
    </source>
</evidence>
<evidence type="ECO:0000313" key="10">
    <source>
        <dbReference type="Proteomes" id="UP000694845"/>
    </source>
</evidence>
<evidence type="ECO:0000256" key="5">
    <source>
        <dbReference type="ARBA" id="ARBA00023180"/>
    </source>
</evidence>
<dbReference type="SMART" id="SM00181">
    <property type="entry name" value="EGF"/>
    <property type="match status" value="1"/>
</dbReference>
<sequence length="239" mass="27001">MQESSAMAKPCAGFDFFWLLLLWVMVTFAFGHQCNPFHKTMYVAENRALQGFAYARMRVRSRAICGRDCRMDERCKSFNFNDNKMCELNLATRREHPGNFTATPGSVYYDEDEHTPRYSVNATNDFTDTGPCNSNPCKNGGTCREQLGNQGSFRCECAPGFKGTCCEDKPSDCRELYSRGIRQNAVYTIYPLTFSDGLEVYCDMEFALGGTPLLNSTGETSLPTTWTMMRIPILIVQLS</sequence>
<comment type="caution">
    <text evidence="6">Lacks conserved residue(s) required for the propagation of feature annotation.</text>
</comment>
<dbReference type="InterPro" id="IPR003609">
    <property type="entry name" value="Pan_app"/>
</dbReference>
<dbReference type="Pfam" id="PF00008">
    <property type="entry name" value="EGF"/>
    <property type="match status" value="1"/>
</dbReference>
<dbReference type="PROSITE" id="PS50026">
    <property type="entry name" value="EGF_3"/>
    <property type="match status" value="1"/>
</dbReference>
<keyword evidence="10" id="KW-1185">Reference proteome</keyword>
<keyword evidence="1 6" id="KW-0245">EGF-like domain</keyword>
<dbReference type="SUPFAM" id="SSF57414">
    <property type="entry name" value="Hairpin loop containing domain-like"/>
    <property type="match status" value="1"/>
</dbReference>
<keyword evidence="4 6" id="KW-1015">Disulfide bond</keyword>
<evidence type="ECO:0000256" key="6">
    <source>
        <dbReference type="PROSITE-ProRule" id="PRU00076"/>
    </source>
</evidence>
<dbReference type="Gene3D" id="2.10.25.10">
    <property type="entry name" value="Laminin"/>
    <property type="match status" value="1"/>
</dbReference>
<dbReference type="SUPFAM" id="SSF56496">
    <property type="entry name" value="Fibrinogen C-terminal domain-like"/>
    <property type="match status" value="1"/>
</dbReference>
<keyword evidence="5" id="KW-0325">Glycoprotein</keyword>
<organism evidence="10 11">
    <name type="scientific">Acanthaster planci</name>
    <name type="common">Crown-of-thorns starfish</name>
    <dbReference type="NCBI Taxonomy" id="133434"/>
    <lineage>
        <taxon>Eukaryota</taxon>
        <taxon>Metazoa</taxon>
        <taxon>Echinodermata</taxon>
        <taxon>Eleutherozoa</taxon>
        <taxon>Asterozoa</taxon>
        <taxon>Asteroidea</taxon>
        <taxon>Valvatacea</taxon>
        <taxon>Valvatida</taxon>
        <taxon>Acanthasteridae</taxon>
        <taxon>Acanthaster</taxon>
    </lineage>
</organism>
<feature type="domain" description="EGF-like" evidence="8">
    <location>
        <begin position="128"/>
        <end position="167"/>
    </location>
</feature>
<dbReference type="FunFam" id="2.10.25.10:FF:000173">
    <property type="entry name" value="Neurogenic locus notch protein 2"/>
    <property type="match status" value="1"/>
</dbReference>
<gene>
    <name evidence="11" type="primary">LOC110982133</name>
</gene>
<dbReference type="InterPro" id="IPR000742">
    <property type="entry name" value="EGF"/>
</dbReference>
<name>A0A8B7YRX6_ACAPL</name>
<dbReference type="PROSITE" id="PS00022">
    <property type="entry name" value="EGF_1"/>
    <property type="match status" value="1"/>
</dbReference>
<dbReference type="GeneID" id="110982133"/>
<dbReference type="AlphaFoldDB" id="A0A8B7YRX6"/>
<protein>
    <submittedName>
        <fullName evidence="11">Protein jagged-1b-like</fullName>
    </submittedName>
</protein>
<dbReference type="Proteomes" id="UP000694845">
    <property type="component" value="Unplaced"/>
</dbReference>
<dbReference type="PROSITE" id="PS01186">
    <property type="entry name" value="EGF_2"/>
    <property type="match status" value="1"/>
</dbReference>
<evidence type="ECO:0000256" key="3">
    <source>
        <dbReference type="ARBA" id="ARBA00022737"/>
    </source>
</evidence>
<dbReference type="Pfam" id="PF00147">
    <property type="entry name" value="Fibrinogen_C"/>
    <property type="match status" value="1"/>
</dbReference>
<proteinExistence type="predicted"/>
<keyword evidence="2" id="KW-0732">Signal</keyword>
<evidence type="ECO:0000259" key="8">
    <source>
        <dbReference type="PROSITE" id="PS50026"/>
    </source>
</evidence>
<feature type="domain" description="Apple" evidence="9">
    <location>
        <begin position="34"/>
        <end position="113"/>
    </location>
</feature>
<dbReference type="InterPro" id="IPR014716">
    <property type="entry name" value="Fibrinogen_a/b/g_C_1"/>
</dbReference>
<dbReference type="RefSeq" id="XP_022096033.1">
    <property type="nucleotide sequence ID" value="XM_022240341.1"/>
</dbReference>
<dbReference type="Gene3D" id="3.90.215.10">
    <property type="entry name" value="Gamma Fibrinogen, chain A, domain 1"/>
    <property type="match status" value="1"/>
</dbReference>
<dbReference type="KEGG" id="aplc:110982133"/>